<feature type="domain" description="B box-type" evidence="3">
    <location>
        <begin position="78"/>
        <end position="119"/>
    </location>
</feature>
<dbReference type="InterPro" id="IPR011042">
    <property type="entry name" value="6-blade_b-propeller_TolB-like"/>
</dbReference>
<dbReference type="PROSITE" id="PS50119">
    <property type="entry name" value="ZF_BBOX"/>
    <property type="match status" value="1"/>
</dbReference>
<protein>
    <recommendedName>
        <fullName evidence="3">B box-type domain-containing protein</fullName>
    </recommendedName>
</protein>
<keyword evidence="1" id="KW-0479">Metal-binding</keyword>
<dbReference type="PANTHER" id="PTHR25462">
    <property type="entry name" value="BONUS, ISOFORM C-RELATED"/>
    <property type="match status" value="1"/>
</dbReference>
<evidence type="ECO:0000259" key="3">
    <source>
        <dbReference type="PROSITE" id="PS50119"/>
    </source>
</evidence>
<dbReference type="AlphaFoldDB" id="A0A9D4DIA0"/>
<reference evidence="4" key="1">
    <citation type="journal article" date="2019" name="bioRxiv">
        <title>The Genome of the Zebra Mussel, Dreissena polymorpha: A Resource for Invasive Species Research.</title>
        <authorList>
            <person name="McCartney M.A."/>
            <person name="Auch B."/>
            <person name="Kono T."/>
            <person name="Mallez S."/>
            <person name="Zhang Y."/>
            <person name="Obille A."/>
            <person name="Becker A."/>
            <person name="Abrahante J.E."/>
            <person name="Garbe J."/>
            <person name="Badalamenti J.P."/>
            <person name="Herman A."/>
            <person name="Mangelson H."/>
            <person name="Liachko I."/>
            <person name="Sullivan S."/>
            <person name="Sone E.D."/>
            <person name="Koren S."/>
            <person name="Silverstein K.A.T."/>
            <person name="Beckman K.B."/>
            <person name="Gohl D.M."/>
        </authorList>
    </citation>
    <scope>NUCLEOTIDE SEQUENCE</scope>
    <source>
        <strain evidence="4">Duluth1</strain>
        <tissue evidence="4">Whole animal</tissue>
    </source>
</reference>
<evidence type="ECO:0000256" key="2">
    <source>
        <dbReference type="SAM" id="Coils"/>
    </source>
</evidence>
<keyword evidence="2" id="KW-0175">Coiled coil</keyword>
<keyword evidence="5" id="KW-1185">Reference proteome</keyword>
<dbReference type="GO" id="GO:0008270">
    <property type="term" value="F:zinc ion binding"/>
    <property type="evidence" value="ECO:0007669"/>
    <property type="project" value="UniProtKB-KW"/>
</dbReference>
<dbReference type="PANTHER" id="PTHR25462:SF296">
    <property type="entry name" value="MEIOTIC P26, ISOFORM F"/>
    <property type="match status" value="1"/>
</dbReference>
<dbReference type="Gene3D" id="2.120.10.30">
    <property type="entry name" value="TolB, C-terminal domain"/>
    <property type="match status" value="1"/>
</dbReference>
<dbReference type="SUPFAM" id="SSF101898">
    <property type="entry name" value="NHL repeat"/>
    <property type="match status" value="1"/>
</dbReference>
<name>A0A9D4DIA0_DREPO</name>
<keyword evidence="1" id="KW-0862">Zinc</keyword>
<dbReference type="InterPro" id="IPR047153">
    <property type="entry name" value="TRIM45/56/19-like"/>
</dbReference>
<dbReference type="Proteomes" id="UP000828390">
    <property type="component" value="Unassembled WGS sequence"/>
</dbReference>
<dbReference type="OrthoDB" id="6046813at2759"/>
<proteinExistence type="predicted"/>
<gene>
    <name evidence="4" type="ORF">DPMN_183931</name>
</gene>
<dbReference type="EMBL" id="JAIWYP010000010">
    <property type="protein sequence ID" value="KAH3749433.1"/>
    <property type="molecule type" value="Genomic_DNA"/>
</dbReference>
<dbReference type="CDD" id="cd19756">
    <property type="entry name" value="Bbox2"/>
    <property type="match status" value="1"/>
</dbReference>
<reference evidence="4" key="2">
    <citation type="submission" date="2020-11" db="EMBL/GenBank/DDBJ databases">
        <authorList>
            <person name="McCartney M.A."/>
            <person name="Auch B."/>
            <person name="Kono T."/>
            <person name="Mallez S."/>
            <person name="Becker A."/>
            <person name="Gohl D.M."/>
            <person name="Silverstein K.A.T."/>
            <person name="Koren S."/>
            <person name="Bechman K.B."/>
            <person name="Herman A."/>
            <person name="Abrahante J.E."/>
            <person name="Garbe J."/>
        </authorList>
    </citation>
    <scope>NUCLEOTIDE SEQUENCE</scope>
    <source>
        <strain evidence="4">Duluth1</strain>
        <tissue evidence="4">Whole animal</tissue>
    </source>
</reference>
<organism evidence="4 5">
    <name type="scientific">Dreissena polymorpha</name>
    <name type="common">Zebra mussel</name>
    <name type="synonym">Mytilus polymorpha</name>
    <dbReference type="NCBI Taxonomy" id="45954"/>
    <lineage>
        <taxon>Eukaryota</taxon>
        <taxon>Metazoa</taxon>
        <taxon>Spiralia</taxon>
        <taxon>Lophotrochozoa</taxon>
        <taxon>Mollusca</taxon>
        <taxon>Bivalvia</taxon>
        <taxon>Autobranchia</taxon>
        <taxon>Heteroconchia</taxon>
        <taxon>Euheterodonta</taxon>
        <taxon>Imparidentia</taxon>
        <taxon>Neoheterodontei</taxon>
        <taxon>Myida</taxon>
        <taxon>Dreissenoidea</taxon>
        <taxon>Dreissenidae</taxon>
        <taxon>Dreissena</taxon>
    </lineage>
</organism>
<accession>A0A9D4DIA0</accession>
<dbReference type="Gene3D" id="3.30.160.60">
    <property type="entry name" value="Classic Zinc Finger"/>
    <property type="match status" value="1"/>
</dbReference>
<sequence length="568" mass="64258">MATFLQSTSEKGSDMVQDFLCSTCEDTNLDIMSDFYCESCVKFYCGKCIGMHSQLFTKHAPYGRGDMKKWPVAKKVEDFLLKCDVHKDKNLEMFCDNHSELCCTNCAILNHRHCQKLTLISDIVKSQSTDLQQLSVSIQTILKALTKLQDKQEASIQYVQSSYDEQLNKIQETRREINTALDTIEQKTLKEMKDTLSKLQAFSKKDVDNCNRLRDKLKQLRDTIQDISDKSKMELSFIATRKSKVIIEQSEHFLKKNSVQDKFYLTFQPNSEIVQYLSTLSGLGRIKHSTKKLMGEENPNKVITVQEKYVHNMRISSDWNECNIKAILVLQDGQVLVADNNNKKIKLLDQCYQVLSNCSLTAFPQDMCDITPSEVAVTVNENAYNIHEVKFITVNNRQLLTGRELQLPHACIGIACHQGDLYITSATALYKYTLSGKLVNKMYEDTSDTYTVYKIAVSPTGDKLYITNTSHDKLLTLARDGAVLATFIDPALQWPKGLHATHAGQVLVCGNISHTILQVDSEGKRKLATLGTKEDGVVSTWSVCYNRHTASIIVGLERNSSILVFKVK</sequence>
<feature type="coiled-coil region" evidence="2">
    <location>
        <begin position="163"/>
        <end position="230"/>
    </location>
</feature>
<keyword evidence="1" id="KW-0863">Zinc-finger</keyword>
<dbReference type="InterPro" id="IPR000315">
    <property type="entry name" value="Znf_B-box"/>
</dbReference>
<evidence type="ECO:0000313" key="4">
    <source>
        <dbReference type="EMBL" id="KAH3749433.1"/>
    </source>
</evidence>
<evidence type="ECO:0000313" key="5">
    <source>
        <dbReference type="Proteomes" id="UP000828390"/>
    </source>
</evidence>
<dbReference type="SUPFAM" id="SSF57845">
    <property type="entry name" value="B-box zinc-binding domain"/>
    <property type="match status" value="1"/>
</dbReference>
<evidence type="ECO:0000256" key="1">
    <source>
        <dbReference type="PROSITE-ProRule" id="PRU00024"/>
    </source>
</evidence>
<comment type="caution">
    <text evidence="4">The sequence shown here is derived from an EMBL/GenBank/DDBJ whole genome shotgun (WGS) entry which is preliminary data.</text>
</comment>